<organism evidence="2 3">
    <name type="scientific">Ectobacillus ponti</name>
    <dbReference type="NCBI Taxonomy" id="2961894"/>
    <lineage>
        <taxon>Bacteria</taxon>
        <taxon>Bacillati</taxon>
        <taxon>Bacillota</taxon>
        <taxon>Bacilli</taxon>
        <taxon>Bacillales</taxon>
        <taxon>Bacillaceae</taxon>
        <taxon>Ectobacillus</taxon>
    </lineage>
</organism>
<dbReference type="NCBIfam" id="NF010189">
    <property type="entry name" value="PRK13668.1"/>
    <property type="match status" value="1"/>
</dbReference>
<gene>
    <name evidence="2" type="ORF">NK662_02890</name>
</gene>
<dbReference type="AlphaFoldDB" id="A0AA41X2M5"/>
<name>A0AA41X2M5_9BACI</name>
<dbReference type="RefSeq" id="WP_254757156.1">
    <property type="nucleotide sequence ID" value="NZ_JANCLT010000001.1"/>
</dbReference>
<evidence type="ECO:0000256" key="1">
    <source>
        <dbReference type="HAMAP-Rule" id="MF_01548"/>
    </source>
</evidence>
<reference evidence="2" key="1">
    <citation type="submission" date="2022-07" db="EMBL/GenBank/DDBJ databases">
        <authorList>
            <person name="Li W.-J."/>
            <person name="Deng Q.-Q."/>
        </authorList>
    </citation>
    <scope>NUCLEOTIDE SEQUENCE</scope>
    <source>
        <strain evidence="2">SYSU M60031</strain>
    </source>
</reference>
<dbReference type="HAMAP" id="MF_01548">
    <property type="entry name" value="UPF0354"/>
    <property type="match status" value="1"/>
</dbReference>
<dbReference type="EMBL" id="JANCLT010000001">
    <property type="protein sequence ID" value="MCP8967487.1"/>
    <property type="molecule type" value="Genomic_DNA"/>
</dbReference>
<keyword evidence="3" id="KW-1185">Reference proteome</keyword>
<evidence type="ECO:0000313" key="2">
    <source>
        <dbReference type="EMBL" id="MCP8967487.1"/>
    </source>
</evidence>
<dbReference type="Pfam" id="PF07285">
    <property type="entry name" value="DUF1444"/>
    <property type="match status" value="1"/>
</dbReference>
<protein>
    <recommendedName>
        <fullName evidence="1">UPF0354 protein NK662_02890</fullName>
    </recommendedName>
</protein>
<dbReference type="PIRSF" id="PIRSF012562">
    <property type="entry name" value="UCP012562"/>
    <property type="match status" value="1"/>
</dbReference>
<comment type="similarity">
    <text evidence="1">Belongs to the UPF0354 family.</text>
</comment>
<accession>A0AA41X2M5</accession>
<proteinExistence type="inferred from homology"/>
<comment type="caution">
    <text evidence="2">The sequence shown here is derived from an EMBL/GenBank/DDBJ whole genome shotgun (WGS) entry which is preliminary data.</text>
</comment>
<dbReference type="Proteomes" id="UP001156102">
    <property type="component" value="Unassembled WGS sequence"/>
</dbReference>
<evidence type="ECO:0000313" key="3">
    <source>
        <dbReference type="Proteomes" id="UP001156102"/>
    </source>
</evidence>
<dbReference type="InterPro" id="IPR010838">
    <property type="entry name" value="DUF1444"/>
</dbReference>
<sequence length="267" mass="30901">MKMNSRKMKDELTKRLERPEWLIQYDREKDALRIENRETQKGITVSIPGIVAKWEVSKEKAIDEVVYYVENALLAMEREETGDAVRILPVIRSTSFPMQAEDDNPLVTTEHTAETRIYYALDSDTTYRLLDRRLLGKLGLTEQQVREMALFNVRSLPRKMKRDEVAGNTFYFFNSNDGYDASRILDDSLLEELKKEMSGEMVVAVPHQDVLIVMDARNEVGYDVMAQMAMKFFAEGRIPITALSFIYEDKELEPVFILGKNRPRGSK</sequence>